<evidence type="ECO:0000256" key="4">
    <source>
        <dbReference type="ARBA" id="ARBA00022980"/>
    </source>
</evidence>
<dbReference type="Gene3D" id="3.30.70.330">
    <property type="match status" value="1"/>
</dbReference>
<dbReference type="EMBL" id="BART01009918">
    <property type="protein sequence ID" value="GAG82663.1"/>
    <property type="molecule type" value="Genomic_DNA"/>
</dbReference>
<dbReference type="HAMAP" id="MF_01369_B">
    <property type="entry name" value="Ribosomal_uL23_B"/>
    <property type="match status" value="1"/>
</dbReference>
<dbReference type="PANTHER" id="PTHR11620">
    <property type="entry name" value="60S RIBOSOMAL PROTEIN L23A"/>
    <property type="match status" value="1"/>
</dbReference>
<protein>
    <recommendedName>
        <fullName evidence="7">50S ribosomal protein L23</fullName>
    </recommendedName>
</protein>
<evidence type="ECO:0000256" key="2">
    <source>
        <dbReference type="ARBA" id="ARBA00022730"/>
    </source>
</evidence>
<evidence type="ECO:0000313" key="6">
    <source>
        <dbReference type="EMBL" id="GAG82663.1"/>
    </source>
</evidence>
<sequence>MKGSRDVIIKPVISEKSYSLVEQNRYTFIVHPKSKKIEIKKAIEEIFNVKVISVNTIKIAPKPRRLGASMGYKSGYKKAIITLKQGDSIPIFESK</sequence>
<dbReference type="SUPFAM" id="SSF54189">
    <property type="entry name" value="Ribosomal proteins S24e, L23 and L15e"/>
    <property type="match status" value="1"/>
</dbReference>
<accession>X1BEV4</accession>
<keyword evidence="4" id="KW-0689">Ribosomal protein</keyword>
<dbReference type="GO" id="GO:0006412">
    <property type="term" value="P:translation"/>
    <property type="evidence" value="ECO:0007669"/>
    <property type="project" value="InterPro"/>
</dbReference>
<dbReference type="GO" id="GO:0005840">
    <property type="term" value="C:ribosome"/>
    <property type="evidence" value="ECO:0007669"/>
    <property type="project" value="UniProtKB-KW"/>
</dbReference>
<comment type="caution">
    <text evidence="6">The sequence shown here is derived from an EMBL/GenBank/DDBJ whole genome shotgun (WGS) entry which is preliminary data.</text>
</comment>
<dbReference type="NCBIfam" id="NF004363">
    <property type="entry name" value="PRK05738.2-4"/>
    <property type="match status" value="1"/>
</dbReference>
<dbReference type="PROSITE" id="PS00050">
    <property type="entry name" value="RIBOSOMAL_L23"/>
    <property type="match status" value="1"/>
</dbReference>
<dbReference type="AlphaFoldDB" id="X1BEV4"/>
<name>X1BEV4_9ZZZZ</name>
<dbReference type="GO" id="GO:0019843">
    <property type="term" value="F:rRNA binding"/>
    <property type="evidence" value="ECO:0007669"/>
    <property type="project" value="UniProtKB-KW"/>
</dbReference>
<reference evidence="6" key="1">
    <citation type="journal article" date="2014" name="Front. Microbiol.">
        <title>High frequency of phylogenetically diverse reductive dehalogenase-homologous genes in deep subseafloor sedimentary metagenomes.</title>
        <authorList>
            <person name="Kawai M."/>
            <person name="Futagami T."/>
            <person name="Toyoda A."/>
            <person name="Takaki Y."/>
            <person name="Nishi S."/>
            <person name="Hori S."/>
            <person name="Arai W."/>
            <person name="Tsubouchi T."/>
            <person name="Morono Y."/>
            <person name="Uchiyama I."/>
            <person name="Ito T."/>
            <person name="Fujiyama A."/>
            <person name="Inagaki F."/>
            <person name="Takami H."/>
        </authorList>
    </citation>
    <scope>NUCLEOTIDE SEQUENCE</scope>
    <source>
        <strain evidence="6">Expedition CK06-06</strain>
    </source>
</reference>
<keyword evidence="5" id="KW-0687">Ribonucleoprotein</keyword>
<gene>
    <name evidence="6" type="ORF">S01H4_21800</name>
</gene>
<evidence type="ECO:0000256" key="3">
    <source>
        <dbReference type="ARBA" id="ARBA00022884"/>
    </source>
</evidence>
<keyword evidence="3" id="KW-0694">RNA-binding</keyword>
<dbReference type="GO" id="GO:1990904">
    <property type="term" value="C:ribonucleoprotein complex"/>
    <property type="evidence" value="ECO:0007669"/>
    <property type="project" value="UniProtKB-KW"/>
</dbReference>
<dbReference type="GO" id="GO:0003735">
    <property type="term" value="F:structural constituent of ribosome"/>
    <property type="evidence" value="ECO:0007669"/>
    <property type="project" value="InterPro"/>
</dbReference>
<evidence type="ECO:0008006" key="7">
    <source>
        <dbReference type="Google" id="ProtNLM"/>
    </source>
</evidence>
<organism evidence="6">
    <name type="scientific">marine sediment metagenome</name>
    <dbReference type="NCBI Taxonomy" id="412755"/>
    <lineage>
        <taxon>unclassified sequences</taxon>
        <taxon>metagenomes</taxon>
        <taxon>ecological metagenomes</taxon>
    </lineage>
</organism>
<comment type="similarity">
    <text evidence="1">Belongs to the universal ribosomal protein uL23 family.</text>
</comment>
<dbReference type="InterPro" id="IPR012677">
    <property type="entry name" value="Nucleotide-bd_a/b_plait_sf"/>
</dbReference>
<evidence type="ECO:0000256" key="1">
    <source>
        <dbReference type="ARBA" id="ARBA00006700"/>
    </source>
</evidence>
<proteinExistence type="inferred from homology"/>
<evidence type="ECO:0000256" key="5">
    <source>
        <dbReference type="ARBA" id="ARBA00023274"/>
    </source>
</evidence>
<keyword evidence="2" id="KW-0699">rRNA-binding</keyword>
<dbReference type="InterPro" id="IPR013025">
    <property type="entry name" value="Ribosomal_uL23-like"/>
</dbReference>
<dbReference type="InterPro" id="IPR001014">
    <property type="entry name" value="Ribosomal_uL23_CS"/>
</dbReference>
<dbReference type="InterPro" id="IPR012678">
    <property type="entry name" value="Ribosomal_uL23/eL15/eS24_sf"/>
</dbReference>
<dbReference type="Pfam" id="PF00276">
    <property type="entry name" value="Ribosomal_L23"/>
    <property type="match status" value="1"/>
</dbReference>
<dbReference type="FunFam" id="3.30.70.330:FF:000001">
    <property type="entry name" value="50S ribosomal protein L23"/>
    <property type="match status" value="1"/>
</dbReference>